<gene>
    <name evidence="3" type="ORF">GCM10010466_35980</name>
</gene>
<dbReference type="Pfam" id="PF12802">
    <property type="entry name" value="MarR_2"/>
    <property type="match status" value="1"/>
</dbReference>
<dbReference type="InterPro" id="IPR000835">
    <property type="entry name" value="HTH_MarR-typ"/>
</dbReference>
<dbReference type="Gene3D" id="1.10.10.10">
    <property type="entry name" value="Winged helix-like DNA-binding domain superfamily/Winged helix DNA-binding domain"/>
    <property type="match status" value="2"/>
</dbReference>
<evidence type="ECO:0000313" key="4">
    <source>
        <dbReference type="Proteomes" id="UP001500320"/>
    </source>
</evidence>
<evidence type="ECO:0000259" key="2">
    <source>
        <dbReference type="Pfam" id="PF13936"/>
    </source>
</evidence>
<dbReference type="InterPro" id="IPR025246">
    <property type="entry name" value="IS30-like_HTH"/>
</dbReference>
<evidence type="ECO:0000259" key="1">
    <source>
        <dbReference type="Pfam" id="PF12802"/>
    </source>
</evidence>
<dbReference type="SUPFAM" id="SSF46785">
    <property type="entry name" value="Winged helix' DNA-binding domain"/>
    <property type="match status" value="1"/>
</dbReference>
<reference evidence="4" key="1">
    <citation type="journal article" date="2019" name="Int. J. Syst. Evol. Microbiol.">
        <title>The Global Catalogue of Microorganisms (GCM) 10K type strain sequencing project: providing services to taxonomists for standard genome sequencing and annotation.</title>
        <authorList>
            <consortium name="The Broad Institute Genomics Platform"/>
            <consortium name="The Broad Institute Genome Sequencing Center for Infectious Disease"/>
            <person name="Wu L."/>
            <person name="Ma J."/>
        </authorList>
    </citation>
    <scope>NUCLEOTIDE SEQUENCE [LARGE SCALE GENOMIC DNA]</scope>
    <source>
        <strain evidence="4">JCM 9373</strain>
    </source>
</reference>
<dbReference type="Pfam" id="PF13936">
    <property type="entry name" value="HTH_38"/>
    <property type="match status" value="1"/>
</dbReference>
<sequence length="156" mass="16184">MPGRRLTARERQVISDGLAAGDSYATVARRLGRPTSTVSREVSRAGGTAAYLAASHSPGSVTPPARRGPVGAATERDGLAADAIRTLSALFHDRGLPRTASAVLASLIIAEAPVSAAQLSCRLGITHGTVSRAVGYLEKLSVLHRESVGRQVCSRC</sequence>
<comment type="caution">
    <text evidence="3">The sequence shown here is derived from an EMBL/GenBank/DDBJ whole genome shotgun (WGS) entry which is preliminary data.</text>
</comment>
<feature type="domain" description="HTH marR-type" evidence="1">
    <location>
        <begin position="95"/>
        <end position="148"/>
    </location>
</feature>
<dbReference type="Proteomes" id="UP001500320">
    <property type="component" value="Unassembled WGS sequence"/>
</dbReference>
<dbReference type="InterPro" id="IPR016032">
    <property type="entry name" value="Sig_transdc_resp-reg_C-effctor"/>
</dbReference>
<evidence type="ECO:0008006" key="5">
    <source>
        <dbReference type="Google" id="ProtNLM"/>
    </source>
</evidence>
<keyword evidence="4" id="KW-1185">Reference proteome</keyword>
<name>A0ABP6NCC2_9ACTN</name>
<feature type="domain" description="Transposase IS30-like HTH" evidence="2">
    <location>
        <begin position="3"/>
        <end position="44"/>
    </location>
</feature>
<organism evidence="3 4">
    <name type="scientific">Planomonospora alba</name>
    <dbReference type="NCBI Taxonomy" id="161354"/>
    <lineage>
        <taxon>Bacteria</taxon>
        <taxon>Bacillati</taxon>
        <taxon>Actinomycetota</taxon>
        <taxon>Actinomycetes</taxon>
        <taxon>Streptosporangiales</taxon>
        <taxon>Streptosporangiaceae</taxon>
        <taxon>Planomonospora</taxon>
    </lineage>
</organism>
<proteinExistence type="predicted"/>
<dbReference type="InterPro" id="IPR036390">
    <property type="entry name" value="WH_DNA-bd_sf"/>
</dbReference>
<evidence type="ECO:0000313" key="3">
    <source>
        <dbReference type="EMBL" id="GAA3141810.1"/>
    </source>
</evidence>
<dbReference type="InterPro" id="IPR036388">
    <property type="entry name" value="WH-like_DNA-bd_sf"/>
</dbReference>
<dbReference type="EMBL" id="BAAAUT010000027">
    <property type="protein sequence ID" value="GAA3141810.1"/>
    <property type="molecule type" value="Genomic_DNA"/>
</dbReference>
<dbReference type="SUPFAM" id="SSF46894">
    <property type="entry name" value="C-terminal effector domain of the bipartite response regulators"/>
    <property type="match status" value="1"/>
</dbReference>
<protein>
    <recommendedName>
        <fullName evidence="5">Helix-turn-helix domain-containing protein</fullName>
    </recommendedName>
</protein>
<accession>A0ABP6NCC2</accession>